<keyword evidence="5 9" id="KW-0378">Hydrolase</keyword>
<protein>
    <recommendedName>
        <fullName evidence="7">D,D-heptose 1,7-bisphosphate phosphatase</fullName>
    </recommendedName>
</protein>
<evidence type="ECO:0000256" key="3">
    <source>
        <dbReference type="ARBA" id="ARBA00022490"/>
    </source>
</evidence>
<dbReference type="RefSeq" id="WP_179818248.1">
    <property type="nucleotide sequence ID" value="NZ_JACCCO010000001.1"/>
</dbReference>
<dbReference type="Pfam" id="PF13242">
    <property type="entry name" value="Hydrolase_like"/>
    <property type="match status" value="1"/>
</dbReference>
<dbReference type="InterPro" id="IPR006549">
    <property type="entry name" value="HAD-SF_hydro_IIIA"/>
</dbReference>
<dbReference type="NCBIfam" id="TIGR01656">
    <property type="entry name" value="Histidinol-ppas"/>
    <property type="match status" value="1"/>
</dbReference>
<dbReference type="InterPro" id="IPR036412">
    <property type="entry name" value="HAD-like_sf"/>
</dbReference>
<feature type="compositionally biased region" description="Low complexity" evidence="8">
    <location>
        <begin position="184"/>
        <end position="212"/>
    </location>
</feature>
<dbReference type="PANTHER" id="PTHR42891">
    <property type="entry name" value="D-GLYCERO-BETA-D-MANNO-HEPTOSE-1,7-BISPHOSPHATE 7-PHOSPHATASE"/>
    <property type="match status" value="1"/>
</dbReference>
<keyword evidence="10" id="KW-1185">Reference proteome</keyword>
<dbReference type="AlphaFoldDB" id="A0A852USS1"/>
<keyword evidence="6" id="KW-0119">Carbohydrate metabolism</keyword>
<evidence type="ECO:0000256" key="1">
    <source>
        <dbReference type="ARBA" id="ARBA00004496"/>
    </source>
</evidence>
<dbReference type="InterPro" id="IPR006357">
    <property type="entry name" value="HAD-SF_hydro_IIA"/>
</dbReference>
<dbReference type="InterPro" id="IPR004446">
    <property type="entry name" value="Heptose_bisP_phosphatase"/>
</dbReference>
<evidence type="ECO:0000256" key="2">
    <source>
        <dbReference type="ARBA" id="ARBA00005628"/>
    </source>
</evidence>
<dbReference type="PANTHER" id="PTHR42891:SF1">
    <property type="entry name" value="D-GLYCERO-BETA-D-MANNO-HEPTOSE-1,7-BISPHOSPHATE 7-PHOSPHATASE"/>
    <property type="match status" value="1"/>
</dbReference>
<evidence type="ECO:0000256" key="4">
    <source>
        <dbReference type="ARBA" id="ARBA00022723"/>
    </source>
</evidence>
<dbReference type="GO" id="GO:0016791">
    <property type="term" value="F:phosphatase activity"/>
    <property type="evidence" value="ECO:0007669"/>
    <property type="project" value="InterPro"/>
</dbReference>
<evidence type="ECO:0000256" key="5">
    <source>
        <dbReference type="ARBA" id="ARBA00022801"/>
    </source>
</evidence>
<comment type="caution">
    <text evidence="9">The sequence shown here is derived from an EMBL/GenBank/DDBJ whole genome shotgun (WGS) entry which is preliminary data.</text>
</comment>
<dbReference type="Proteomes" id="UP000576393">
    <property type="component" value="Unassembled WGS sequence"/>
</dbReference>
<dbReference type="EMBL" id="JACCCO010000001">
    <property type="protein sequence ID" value="NYF38516.1"/>
    <property type="molecule type" value="Genomic_DNA"/>
</dbReference>
<comment type="similarity">
    <text evidence="2">Belongs to the GmhB family.</text>
</comment>
<dbReference type="InterPro" id="IPR006543">
    <property type="entry name" value="Histidinol-phos"/>
</dbReference>
<evidence type="ECO:0000256" key="6">
    <source>
        <dbReference type="ARBA" id="ARBA00023277"/>
    </source>
</evidence>
<accession>A0A852USS1</accession>
<gene>
    <name evidence="9" type="ORF">HDA43_000675</name>
</gene>
<sequence length="227" mass="22966">MLFDRDGTLVEDVPYNADPGRVRPVPGARRALDRLRRAGVPVGVVTNQSGVARGLVSPDALEDVNRRVEELLGPFAVWAVCPHGEDDRCACRKPAPGLVLHAAAVLGVDARDCVVVGDIGRDVEAARAAGARGILVPTPVTLPEEVAAAPEVAADLAAAVDLALRPAPVFPDLPASPGAPAVPTSPAESTAPVSTAPASAASESTTPASPASIVPAATARADTEEPA</sequence>
<comment type="subcellular location">
    <subcellularLocation>
        <location evidence="1">Cytoplasm</location>
    </subcellularLocation>
</comment>
<evidence type="ECO:0000256" key="8">
    <source>
        <dbReference type="SAM" id="MobiDB-lite"/>
    </source>
</evidence>
<evidence type="ECO:0000256" key="7">
    <source>
        <dbReference type="ARBA" id="ARBA00031828"/>
    </source>
</evidence>
<proteinExistence type="inferred from homology"/>
<organism evidence="9 10">
    <name type="scientific">Streptosporangium sandarakinum</name>
    <dbReference type="NCBI Taxonomy" id="1260955"/>
    <lineage>
        <taxon>Bacteria</taxon>
        <taxon>Bacillati</taxon>
        <taxon>Actinomycetota</taxon>
        <taxon>Actinomycetes</taxon>
        <taxon>Streptosporangiales</taxon>
        <taxon>Streptosporangiaceae</taxon>
        <taxon>Streptosporangium</taxon>
    </lineage>
</organism>
<dbReference type="Gene3D" id="3.40.50.1000">
    <property type="entry name" value="HAD superfamily/HAD-like"/>
    <property type="match status" value="1"/>
</dbReference>
<keyword evidence="4" id="KW-0479">Metal-binding</keyword>
<dbReference type="SUPFAM" id="SSF56784">
    <property type="entry name" value="HAD-like"/>
    <property type="match status" value="1"/>
</dbReference>
<feature type="region of interest" description="Disordered" evidence="8">
    <location>
        <begin position="175"/>
        <end position="227"/>
    </location>
</feature>
<name>A0A852USS1_9ACTN</name>
<dbReference type="GO" id="GO:0005737">
    <property type="term" value="C:cytoplasm"/>
    <property type="evidence" value="ECO:0007669"/>
    <property type="project" value="UniProtKB-SubCell"/>
</dbReference>
<dbReference type="GO" id="GO:0005975">
    <property type="term" value="P:carbohydrate metabolic process"/>
    <property type="evidence" value="ECO:0007669"/>
    <property type="project" value="InterPro"/>
</dbReference>
<dbReference type="GO" id="GO:0046872">
    <property type="term" value="F:metal ion binding"/>
    <property type="evidence" value="ECO:0007669"/>
    <property type="project" value="UniProtKB-KW"/>
</dbReference>
<dbReference type="InterPro" id="IPR023214">
    <property type="entry name" value="HAD_sf"/>
</dbReference>
<dbReference type="NCBIfam" id="TIGR01662">
    <property type="entry name" value="HAD-SF-IIIA"/>
    <property type="match status" value="1"/>
</dbReference>
<dbReference type="Pfam" id="PF13344">
    <property type="entry name" value="Hydrolase_6"/>
    <property type="match status" value="1"/>
</dbReference>
<keyword evidence="3" id="KW-0963">Cytoplasm</keyword>
<evidence type="ECO:0000313" key="9">
    <source>
        <dbReference type="EMBL" id="NYF38516.1"/>
    </source>
</evidence>
<reference evidence="9 10" key="1">
    <citation type="submission" date="2020-07" db="EMBL/GenBank/DDBJ databases">
        <title>Sequencing the genomes of 1000 actinobacteria strains.</title>
        <authorList>
            <person name="Klenk H.-P."/>
        </authorList>
    </citation>
    <scope>NUCLEOTIDE SEQUENCE [LARGE SCALE GENOMIC DNA]</scope>
    <source>
        <strain evidence="9 10">DSM 45763</strain>
    </source>
</reference>
<evidence type="ECO:0000313" key="10">
    <source>
        <dbReference type="Proteomes" id="UP000576393"/>
    </source>
</evidence>